<dbReference type="InterPro" id="IPR012437">
    <property type="entry name" value="DUF1638"/>
</dbReference>
<dbReference type="OrthoDB" id="5430678at2"/>
<dbReference type="Proteomes" id="UP000441717">
    <property type="component" value="Unassembled WGS sequence"/>
</dbReference>
<comment type="caution">
    <text evidence="2">The sequence shown here is derived from an EMBL/GenBank/DDBJ whole genome shotgun (WGS) entry which is preliminary data.</text>
</comment>
<proteinExistence type="predicted"/>
<dbReference type="Pfam" id="PF07796">
    <property type="entry name" value="DUF1638"/>
    <property type="match status" value="1"/>
</dbReference>
<organism evidence="2 3">
    <name type="scientific">Desulfofundulus thermobenzoicus</name>
    <dbReference type="NCBI Taxonomy" id="29376"/>
    <lineage>
        <taxon>Bacteria</taxon>
        <taxon>Bacillati</taxon>
        <taxon>Bacillota</taxon>
        <taxon>Clostridia</taxon>
        <taxon>Eubacteriales</taxon>
        <taxon>Peptococcaceae</taxon>
        <taxon>Desulfofundulus</taxon>
    </lineage>
</organism>
<keyword evidence="3" id="KW-1185">Reference proteome</keyword>
<evidence type="ECO:0000313" key="2">
    <source>
        <dbReference type="EMBL" id="MQL51872.1"/>
    </source>
</evidence>
<dbReference type="EMBL" id="WHYR01000013">
    <property type="protein sequence ID" value="MQL51872.1"/>
    <property type="molecule type" value="Genomic_DNA"/>
</dbReference>
<dbReference type="AlphaFoldDB" id="A0A6N7IPB9"/>
<evidence type="ECO:0000313" key="3">
    <source>
        <dbReference type="Proteomes" id="UP000441717"/>
    </source>
</evidence>
<feature type="domain" description="DUF1638" evidence="1">
    <location>
        <begin position="36"/>
        <end position="185"/>
    </location>
</feature>
<gene>
    <name evidence="2" type="ORF">GFC01_06250</name>
</gene>
<reference evidence="2 3" key="1">
    <citation type="submission" date="2019-10" db="EMBL/GenBank/DDBJ databases">
        <title>Comparative genomics of sulfur disproportionating microorganisms.</title>
        <authorList>
            <person name="Ward L.M."/>
            <person name="Bertran E."/>
            <person name="Johnston D."/>
        </authorList>
    </citation>
    <scope>NUCLEOTIDE SEQUENCE [LARGE SCALE GENOMIC DNA]</scope>
    <source>
        <strain evidence="2 3">DSM 14055</strain>
    </source>
</reference>
<sequence>MDRCLICCAILRPELEHLFAELAADSGEDDLPRFYLEPALHVDLDKLKQALASALSATAGEGKRPLIVYGRLCHPEIESLVGEYGAKISPAVNCIELLLGEDMAAIEKEAKTFYLTPGWLENWKQIFVEGLGWDSIDARQNFGMYDRILLLDTGITPLDEEKILEFFDYTQVPVEIRQVDLENLRCNIRLLLEEVDKPC</sequence>
<accession>A0A6N7IPB9</accession>
<name>A0A6N7IPB9_9FIRM</name>
<protein>
    <submittedName>
        <fullName evidence="2">DUF1638 domain-containing protein</fullName>
    </submittedName>
</protein>
<evidence type="ECO:0000259" key="1">
    <source>
        <dbReference type="Pfam" id="PF07796"/>
    </source>
</evidence>
<dbReference type="RefSeq" id="WP_152945807.1">
    <property type="nucleotide sequence ID" value="NZ_WHYR01000013.1"/>
</dbReference>